<reference evidence="1 2" key="1">
    <citation type="submission" date="2019-06" db="EMBL/GenBank/DDBJ databases">
        <authorList>
            <person name="Meng X."/>
        </authorList>
    </citation>
    <scope>NUCLEOTIDE SEQUENCE [LARGE SCALE GENOMIC DNA]</scope>
    <source>
        <strain evidence="1 2">M625</strain>
    </source>
</reference>
<evidence type="ECO:0000313" key="1">
    <source>
        <dbReference type="EMBL" id="TPN87152.1"/>
    </source>
</evidence>
<keyword evidence="2" id="KW-1185">Reference proteome</keyword>
<name>A0A504JEP5_9FLAO</name>
<dbReference type="AlphaFoldDB" id="A0A504JEP5"/>
<gene>
    <name evidence="1" type="ORF">FHK87_06060</name>
</gene>
<dbReference type="EMBL" id="VFWZ01000002">
    <property type="protein sequence ID" value="TPN87152.1"/>
    <property type="molecule type" value="Genomic_DNA"/>
</dbReference>
<sequence length="119" mass="13547">MYKIKDTKRKELKAVEILHQEEILERTKRKLDPVQAFEIIKNESNGFSTSNVKAQEADELLHLLLNRDAKSASGTSSKKKKTSKKELSATEIQIQARARARALELLELELELELNTKSA</sequence>
<accession>A0A504JEP5</accession>
<dbReference type="RefSeq" id="WP_140591440.1">
    <property type="nucleotide sequence ID" value="NZ_VFWZ01000002.1"/>
</dbReference>
<evidence type="ECO:0000313" key="2">
    <source>
        <dbReference type="Proteomes" id="UP000315540"/>
    </source>
</evidence>
<protein>
    <submittedName>
        <fullName evidence="1">Uncharacterized protein</fullName>
    </submittedName>
</protein>
<dbReference type="OrthoDB" id="1164169at2"/>
<comment type="caution">
    <text evidence="1">The sequence shown here is derived from an EMBL/GenBank/DDBJ whole genome shotgun (WGS) entry which is preliminary data.</text>
</comment>
<proteinExistence type="predicted"/>
<dbReference type="Proteomes" id="UP000315540">
    <property type="component" value="Unassembled WGS sequence"/>
</dbReference>
<organism evidence="1 2">
    <name type="scientific">Aquimarina algicola</name>
    <dbReference type="NCBI Taxonomy" id="2589995"/>
    <lineage>
        <taxon>Bacteria</taxon>
        <taxon>Pseudomonadati</taxon>
        <taxon>Bacteroidota</taxon>
        <taxon>Flavobacteriia</taxon>
        <taxon>Flavobacteriales</taxon>
        <taxon>Flavobacteriaceae</taxon>
        <taxon>Aquimarina</taxon>
    </lineage>
</organism>